<dbReference type="OrthoDB" id="10261027at2759"/>
<accession>A0A2B4RZA7</accession>
<dbReference type="PROSITE" id="PS00107">
    <property type="entry name" value="PROTEIN_KINASE_ATP"/>
    <property type="match status" value="1"/>
</dbReference>
<evidence type="ECO:0000259" key="5">
    <source>
        <dbReference type="Pfam" id="PF00069"/>
    </source>
</evidence>
<dbReference type="PANTHER" id="PTHR44329">
    <property type="entry name" value="SERINE/THREONINE-PROTEIN KINASE TNNI3K-RELATED"/>
    <property type="match status" value="1"/>
</dbReference>
<dbReference type="SUPFAM" id="SSF56112">
    <property type="entry name" value="Protein kinase-like (PK-like)"/>
    <property type="match status" value="1"/>
</dbReference>
<dbReference type="EMBL" id="LSMT01000267">
    <property type="protein sequence ID" value="PFX21667.1"/>
    <property type="molecule type" value="Genomic_DNA"/>
</dbReference>
<reference evidence="7" key="1">
    <citation type="journal article" date="2017" name="bioRxiv">
        <title>Comparative analysis of the genomes of Stylophora pistillata and Acropora digitifera provides evidence for extensive differences between species of corals.</title>
        <authorList>
            <person name="Voolstra C.R."/>
            <person name="Li Y."/>
            <person name="Liew Y.J."/>
            <person name="Baumgarten S."/>
            <person name="Zoccola D."/>
            <person name="Flot J.-F."/>
            <person name="Tambutte S."/>
            <person name="Allemand D."/>
            <person name="Aranda M."/>
        </authorList>
    </citation>
    <scope>NUCLEOTIDE SEQUENCE [LARGE SCALE GENOMIC DNA]</scope>
</reference>
<keyword evidence="1 3" id="KW-0547">Nucleotide-binding</keyword>
<dbReference type="InterPro" id="IPR017441">
    <property type="entry name" value="Protein_kinase_ATP_BS"/>
</dbReference>
<evidence type="ECO:0000256" key="3">
    <source>
        <dbReference type="PROSITE-ProRule" id="PRU10141"/>
    </source>
</evidence>
<organism evidence="6 7">
    <name type="scientific">Stylophora pistillata</name>
    <name type="common">Smooth cauliflower coral</name>
    <dbReference type="NCBI Taxonomy" id="50429"/>
    <lineage>
        <taxon>Eukaryota</taxon>
        <taxon>Metazoa</taxon>
        <taxon>Cnidaria</taxon>
        <taxon>Anthozoa</taxon>
        <taxon>Hexacorallia</taxon>
        <taxon>Scleractinia</taxon>
        <taxon>Astrocoeniina</taxon>
        <taxon>Pocilloporidae</taxon>
        <taxon>Stylophora</taxon>
    </lineage>
</organism>
<dbReference type="Pfam" id="PF00069">
    <property type="entry name" value="Pkinase"/>
    <property type="match status" value="1"/>
</dbReference>
<evidence type="ECO:0000313" key="6">
    <source>
        <dbReference type="EMBL" id="PFX21667.1"/>
    </source>
</evidence>
<dbReference type="Proteomes" id="UP000225706">
    <property type="component" value="Unassembled WGS sequence"/>
</dbReference>
<keyword evidence="6" id="KW-0418">Kinase</keyword>
<evidence type="ECO:0000256" key="2">
    <source>
        <dbReference type="ARBA" id="ARBA00022840"/>
    </source>
</evidence>
<sequence>MTEESAEKETRETEFVKQLREKEEQALDLQRRLSEMDQQLSEKNDEKQTLLRQLTEMEQRSREETAEIEMKEIGFHEQLRERELEMREIRQQLTEKEQQEENLRTQLRMQLGQQHEQLREREEQPANVRMQLEEQESLRTDFQHQFEEIEAENANLRQQVDNLQNKLGTQSHDWVISRDDIQLTGKSLGVGGWGEVFEGKYCGCFVAVKRIHEEINSPYNQSLFQREIDIASRCRHPCLLQFIGATNDEEIPFSSNVLLWRQDGQWRGKVSDYGSAKFEEQFMYMSIGPWCFAFSAPEVQRPANQTAKIDVYSFGVLLCEMCIQTFPDYQNREHQIALVTDRVLQDLVRQCLRSDPSEGPDITEIVSRLEQFNETL</sequence>
<keyword evidence="6" id="KW-0808">Transferase</keyword>
<dbReference type="PANTHER" id="PTHR44329:SF298">
    <property type="entry name" value="MIXED LINEAGE KINASE DOMAIN-LIKE PROTEIN"/>
    <property type="match status" value="1"/>
</dbReference>
<evidence type="ECO:0000256" key="4">
    <source>
        <dbReference type="SAM" id="MobiDB-lite"/>
    </source>
</evidence>
<dbReference type="GO" id="GO:0005524">
    <property type="term" value="F:ATP binding"/>
    <property type="evidence" value="ECO:0007669"/>
    <property type="project" value="UniProtKB-UniRule"/>
</dbReference>
<evidence type="ECO:0000313" key="7">
    <source>
        <dbReference type="Proteomes" id="UP000225706"/>
    </source>
</evidence>
<dbReference type="InterPro" id="IPR011009">
    <property type="entry name" value="Kinase-like_dom_sf"/>
</dbReference>
<keyword evidence="2 3" id="KW-0067">ATP-binding</keyword>
<evidence type="ECO:0000256" key="1">
    <source>
        <dbReference type="ARBA" id="ARBA00022741"/>
    </source>
</evidence>
<feature type="binding site" evidence="3">
    <location>
        <position position="209"/>
    </location>
    <ligand>
        <name>ATP</name>
        <dbReference type="ChEBI" id="CHEBI:30616"/>
    </ligand>
</feature>
<comment type="caution">
    <text evidence="6">The sequence shown here is derived from an EMBL/GenBank/DDBJ whole genome shotgun (WGS) entry which is preliminary data.</text>
</comment>
<dbReference type="GO" id="GO:0004672">
    <property type="term" value="F:protein kinase activity"/>
    <property type="evidence" value="ECO:0007669"/>
    <property type="project" value="InterPro"/>
</dbReference>
<name>A0A2B4RZA7_STYPI</name>
<feature type="domain" description="Protein kinase" evidence="5">
    <location>
        <begin position="255"/>
        <end position="364"/>
    </location>
</feature>
<dbReference type="Gene3D" id="3.30.200.20">
    <property type="entry name" value="Phosphorylase Kinase, domain 1"/>
    <property type="match status" value="1"/>
</dbReference>
<dbReference type="GO" id="GO:0097527">
    <property type="term" value="P:necroptotic signaling pathway"/>
    <property type="evidence" value="ECO:0007669"/>
    <property type="project" value="TreeGrafter"/>
</dbReference>
<proteinExistence type="predicted"/>
<gene>
    <name evidence="6" type="ORF">AWC38_SpisGene13837</name>
</gene>
<dbReference type="InterPro" id="IPR000719">
    <property type="entry name" value="Prot_kinase_dom"/>
</dbReference>
<keyword evidence="7" id="KW-1185">Reference proteome</keyword>
<dbReference type="Gene3D" id="1.10.510.10">
    <property type="entry name" value="Transferase(Phosphotransferase) domain 1"/>
    <property type="match status" value="1"/>
</dbReference>
<feature type="region of interest" description="Disordered" evidence="4">
    <location>
        <begin position="1"/>
        <end position="21"/>
    </location>
</feature>
<dbReference type="InterPro" id="IPR051681">
    <property type="entry name" value="Ser/Thr_Kinases-Pseudokinases"/>
</dbReference>
<dbReference type="AlphaFoldDB" id="A0A2B4RZA7"/>
<protein>
    <submittedName>
        <fullName evidence="6">Putative serine/threonine-protein kinase</fullName>
    </submittedName>
</protein>